<protein>
    <recommendedName>
        <fullName evidence="3">Endonuclease/exonuclease/phosphatase domain-containing protein</fullName>
    </recommendedName>
</protein>
<dbReference type="STRING" id="1160497.A0A1L9V760"/>
<dbReference type="VEuPathDB" id="FungiDB:ASPGLDRAFT_61502"/>
<reference evidence="2" key="1">
    <citation type="journal article" date="2017" name="Genome Biol.">
        <title>Comparative genomics reveals high biological diversity and specific adaptations in the industrially and medically important fungal genus Aspergillus.</title>
        <authorList>
            <person name="de Vries R.P."/>
            <person name="Riley R."/>
            <person name="Wiebenga A."/>
            <person name="Aguilar-Osorio G."/>
            <person name="Amillis S."/>
            <person name="Uchima C.A."/>
            <person name="Anderluh G."/>
            <person name="Asadollahi M."/>
            <person name="Askin M."/>
            <person name="Barry K."/>
            <person name="Battaglia E."/>
            <person name="Bayram O."/>
            <person name="Benocci T."/>
            <person name="Braus-Stromeyer S.A."/>
            <person name="Caldana C."/>
            <person name="Canovas D."/>
            <person name="Cerqueira G.C."/>
            <person name="Chen F."/>
            <person name="Chen W."/>
            <person name="Choi C."/>
            <person name="Clum A."/>
            <person name="Dos Santos R.A."/>
            <person name="Damasio A.R."/>
            <person name="Diallinas G."/>
            <person name="Emri T."/>
            <person name="Fekete E."/>
            <person name="Flipphi M."/>
            <person name="Freyberg S."/>
            <person name="Gallo A."/>
            <person name="Gournas C."/>
            <person name="Habgood R."/>
            <person name="Hainaut M."/>
            <person name="Harispe M.L."/>
            <person name="Henrissat B."/>
            <person name="Hilden K.S."/>
            <person name="Hope R."/>
            <person name="Hossain A."/>
            <person name="Karabika E."/>
            <person name="Karaffa L."/>
            <person name="Karanyi Z."/>
            <person name="Krasevec N."/>
            <person name="Kuo A."/>
            <person name="Kusch H."/>
            <person name="LaButti K."/>
            <person name="Lagendijk E.L."/>
            <person name="Lapidus A."/>
            <person name="Levasseur A."/>
            <person name="Lindquist E."/>
            <person name="Lipzen A."/>
            <person name="Logrieco A.F."/>
            <person name="MacCabe A."/>
            <person name="Maekelae M.R."/>
            <person name="Malavazi I."/>
            <person name="Melin P."/>
            <person name="Meyer V."/>
            <person name="Mielnichuk N."/>
            <person name="Miskei M."/>
            <person name="Molnar A.P."/>
            <person name="Mule G."/>
            <person name="Ngan C.Y."/>
            <person name="Orejas M."/>
            <person name="Orosz E."/>
            <person name="Ouedraogo J.P."/>
            <person name="Overkamp K.M."/>
            <person name="Park H.-S."/>
            <person name="Perrone G."/>
            <person name="Piumi F."/>
            <person name="Punt P.J."/>
            <person name="Ram A.F."/>
            <person name="Ramon A."/>
            <person name="Rauscher S."/>
            <person name="Record E."/>
            <person name="Riano-Pachon D.M."/>
            <person name="Robert V."/>
            <person name="Roehrig J."/>
            <person name="Ruller R."/>
            <person name="Salamov A."/>
            <person name="Salih N.S."/>
            <person name="Samson R.A."/>
            <person name="Sandor E."/>
            <person name="Sanguinetti M."/>
            <person name="Schuetze T."/>
            <person name="Sepcic K."/>
            <person name="Shelest E."/>
            <person name="Sherlock G."/>
            <person name="Sophianopoulou V."/>
            <person name="Squina F.M."/>
            <person name="Sun H."/>
            <person name="Susca A."/>
            <person name="Todd R.B."/>
            <person name="Tsang A."/>
            <person name="Unkles S.E."/>
            <person name="van de Wiele N."/>
            <person name="van Rossen-Uffink D."/>
            <person name="Oliveira J.V."/>
            <person name="Vesth T.C."/>
            <person name="Visser J."/>
            <person name="Yu J.-H."/>
            <person name="Zhou M."/>
            <person name="Andersen M.R."/>
            <person name="Archer D.B."/>
            <person name="Baker S.E."/>
            <person name="Benoit I."/>
            <person name="Brakhage A.A."/>
            <person name="Braus G.H."/>
            <person name="Fischer R."/>
            <person name="Frisvad J.C."/>
            <person name="Goldman G.H."/>
            <person name="Houbraken J."/>
            <person name="Oakley B."/>
            <person name="Pocsi I."/>
            <person name="Scazzocchio C."/>
            <person name="Seiboth B."/>
            <person name="vanKuyk P.A."/>
            <person name="Wortman J."/>
            <person name="Dyer P.S."/>
            <person name="Grigoriev I.V."/>
        </authorList>
    </citation>
    <scope>NUCLEOTIDE SEQUENCE [LARGE SCALE GENOMIC DNA]</scope>
    <source>
        <strain evidence="2">CBS 516.65</strain>
    </source>
</reference>
<gene>
    <name evidence="1" type="ORF">ASPGLDRAFT_61502</name>
</gene>
<organism evidence="1 2">
    <name type="scientific">Aspergillus glaucus CBS 516.65</name>
    <dbReference type="NCBI Taxonomy" id="1160497"/>
    <lineage>
        <taxon>Eukaryota</taxon>
        <taxon>Fungi</taxon>
        <taxon>Dikarya</taxon>
        <taxon>Ascomycota</taxon>
        <taxon>Pezizomycotina</taxon>
        <taxon>Eurotiomycetes</taxon>
        <taxon>Eurotiomycetidae</taxon>
        <taxon>Eurotiales</taxon>
        <taxon>Aspergillaceae</taxon>
        <taxon>Aspergillus</taxon>
        <taxon>Aspergillus subgen. Aspergillus</taxon>
    </lineage>
</organism>
<proteinExistence type="predicted"/>
<dbReference type="Proteomes" id="UP000184300">
    <property type="component" value="Unassembled WGS sequence"/>
</dbReference>
<name>A0A1L9V760_ASPGL</name>
<dbReference type="GeneID" id="34464733"/>
<dbReference type="InterPro" id="IPR036691">
    <property type="entry name" value="Endo/exonu/phosph_ase_sf"/>
</dbReference>
<dbReference type="PANTHER" id="PTHR42834:SF1">
    <property type="entry name" value="ENDONUCLEASE_EXONUCLEASE_PHOSPHATASE FAMILY PROTEIN (AFU_ORTHOLOGUE AFUA_3G09210)"/>
    <property type="match status" value="1"/>
</dbReference>
<dbReference type="OrthoDB" id="47488at2759"/>
<dbReference type="RefSeq" id="XP_022396390.1">
    <property type="nucleotide sequence ID" value="XM_022548473.1"/>
</dbReference>
<evidence type="ECO:0000313" key="2">
    <source>
        <dbReference type="Proteomes" id="UP000184300"/>
    </source>
</evidence>
<dbReference type="SUPFAM" id="SSF56219">
    <property type="entry name" value="DNase I-like"/>
    <property type="match status" value="1"/>
</dbReference>
<evidence type="ECO:0008006" key="3">
    <source>
        <dbReference type="Google" id="ProtNLM"/>
    </source>
</evidence>
<dbReference type="PANTHER" id="PTHR42834">
    <property type="entry name" value="ENDONUCLEASE/EXONUCLEASE/PHOSPHATASE FAMILY PROTEIN (AFU_ORTHOLOGUE AFUA_3G09210)"/>
    <property type="match status" value="1"/>
</dbReference>
<accession>A0A1L9V760</accession>
<dbReference type="AlphaFoldDB" id="A0A1L9V760"/>
<dbReference type="CDD" id="cd04486">
    <property type="entry name" value="YhcR_OBF_like"/>
    <property type="match status" value="1"/>
</dbReference>
<keyword evidence="2" id="KW-1185">Reference proteome</keyword>
<dbReference type="EMBL" id="KV878915">
    <property type="protein sequence ID" value="OJJ79692.1"/>
    <property type="molecule type" value="Genomic_DNA"/>
</dbReference>
<sequence length="543" mass="57809">MVPSLLSPALAVSISEINGNRFLSPYQSESISNVEGLVTAKASSGFYLRSTSPDSADRTSESIYVYGGAAVDGVNVGDIITLSGTSSDNEVVPVVIGEDELLPPTEEFSSLDEGDVYSLPNNASQLSDENPVLEPDTYGMYFWESLSGELVSISGLGVIAKPNRYGDTWVVGDWPLTGENGRGELTMRANDSNPEAILIGSALDGTNNPTDTKLGDTVDDITGIITQVYGFYSILPLTALSMSGSNFTTASPTDLVSDGTCKKMSFGSYNVNNLEPDSDTLSTIAEHIATYMKSPALVILQEIQDNNGATDNGVTSANKTLSTLTAEIANKGGINYSFIDIDPADGEDGGEPGGNIRNAYLYDLTVIKLHNSNPGSSTDANDVLSGDSGLELKYNLGLIDPDNSAWESSRKPLAVAWEMVDGGDVFFTINVHLTSKGGGSSFEGDARPPVNGGVEKRISQAEAIATFTSNNLYDLDDVVDTPSTERYTYLYDMNSQQLDHMYVSEGFAKAEVGVEHLHLNTWVEYDAQASDHDPTVAVLDVCG</sequence>
<dbReference type="Gene3D" id="3.60.10.10">
    <property type="entry name" value="Endonuclease/exonuclease/phosphatase"/>
    <property type="match status" value="1"/>
</dbReference>
<evidence type="ECO:0000313" key="1">
    <source>
        <dbReference type="EMBL" id="OJJ79692.1"/>
    </source>
</evidence>